<dbReference type="OrthoDB" id="6431331at2759"/>
<dbReference type="InterPro" id="IPR029058">
    <property type="entry name" value="AB_hydrolase_fold"/>
</dbReference>
<dbReference type="InterPro" id="IPR000073">
    <property type="entry name" value="AB_hydrolase_1"/>
</dbReference>
<gene>
    <name evidence="2" type="ORF">CDL12_24385</name>
</gene>
<proteinExistence type="predicted"/>
<comment type="caution">
    <text evidence="2">The sequence shown here is derived from an EMBL/GenBank/DDBJ whole genome shotgun (WGS) entry which is preliminary data.</text>
</comment>
<dbReference type="STRING" id="429701.A0A2G9GCT2"/>
<protein>
    <submittedName>
        <fullName evidence="2">2-hydroxy-6-oxonona-2,4-dienedioate hydrolase</fullName>
        <ecNumber evidence="2">3.7.1.14</ecNumber>
    </submittedName>
</protein>
<evidence type="ECO:0000313" key="3">
    <source>
        <dbReference type="Proteomes" id="UP000231279"/>
    </source>
</evidence>
<evidence type="ECO:0000313" key="2">
    <source>
        <dbReference type="EMBL" id="PIN03097.1"/>
    </source>
</evidence>
<dbReference type="SUPFAM" id="SSF53474">
    <property type="entry name" value="alpha/beta-Hydrolases"/>
    <property type="match status" value="1"/>
</dbReference>
<dbReference type="EC" id="3.7.1.14" evidence="2"/>
<dbReference type="AlphaFoldDB" id="A0A2G9GCT2"/>
<keyword evidence="3" id="KW-1185">Reference proteome</keyword>
<reference evidence="3" key="1">
    <citation type="journal article" date="2018" name="Gigascience">
        <title>Genome assembly of the Pink Ipe (Handroanthus impetiginosus, Bignoniaceae), a highly valued, ecologically keystone Neotropical timber forest tree.</title>
        <authorList>
            <person name="Silva-Junior O.B."/>
            <person name="Grattapaglia D."/>
            <person name="Novaes E."/>
            <person name="Collevatti R.G."/>
        </authorList>
    </citation>
    <scope>NUCLEOTIDE SEQUENCE [LARGE SCALE GENOMIC DNA]</scope>
    <source>
        <strain evidence="3">cv. UFG-1</strain>
    </source>
</reference>
<accession>A0A2G9GCT2</accession>
<name>A0A2G9GCT2_9LAMI</name>
<organism evidence="2 3">
    <name type="scientific">Handroanthus impetiginosus</name>
    <dbReference type="NCBI Taxonomy" id="429701"/>
    <lineage>
        <taxon>Eukaryota</taxon>
        <taxon>Viridiplantae</taxon>
        <taxon>Streptophyta</taxon>
        <taxon>Embryophyta</taxon>
        <taxon>Tracheophyta</taxon>
        <taxon>Spermatophyta</taxon>
        <taxon>Magnoliopsida</taxon>
        <taxon>eudicotyledons</taxon>
        <taxon>Gunneridae</taxon>
        <taxon>Pentapetalae</taxon>
        <taxon>asterids</taxon>
        <taxon>lamiids</taxon>
        <taxon>Lamiales</taxon>
        <taxon>Bignoniaceae</taxon>
        <taxon>Crescentiina</taxon>
        <taxon>Tabebuia alliance</taxon>
        <taxon>Handroanthus</taxon>
    </lineage>
</organism>
<evidence type="ECO:0000259" key="1">
    <source>
        <dbReference type="Pfam" id="PF00561"/>
    </source>
</evidence>
<sequence>MIGVSPGEKFAMLDMMSKINNFKYEIMVKQKTLIIWGENDQIIDDKLAVRLHCELPNAIIRQIPDCGHIPHVEKPTAVSKLITEFVQAECKKIDKQEFILS</sequence>
<dbReference type="PANTHER" id="PTHR43689">
    <property type="entry name" value="HYDROLASE"/>
    <property type="match status" value="1"/>
</dbReference>
<dbReference type="Gene3D" id="3.40.50.1820">
    <property type="entry name" value="alpha/beta hydrolase"/>
    <property type="match status" value="1"/>
</dbReference>
<keyword evidence="2" id="KW-0378">Hydrolase</keyword>
<dbReference type="GO" id="GO:0016787">
    <property type="term" value="F:hydrolase activity"/>
    <property type="evidence" value="ECO:0007669"/>
    <property type="project" value="UniProtKB-KW"/>
</dbReference>
<feature type="domain" description="AB hydrolase-1" evidence="1">
    <location>
        <begin position="22"/>
        <end position="75"/>
    </location>
</feature>
<dbReference type="EMBL" id="NKXS01005651">
    <property type="protein sequence ID" value="PIN03097.1"/>
    <property type="molecule type" value="Genomic_DNA"/>
</dbReference>
<dbReference type="Pfam" id="PF00561">
    <property type="entry name" value="Abhydrolase_1"/>
    <property type="match status" value="1"/>
</dbReference>
<dbReference type="Proteomes" id="UP000231279">
    <property type="component" value="Unassembled WGS sequence"/>
</dbReference>
<dbReference type="PANTHER" id="PTHR43689:SF8">
    <property type="entry name" value="ALPHA_BETA-HYDROLASES SUPERFAMILY PROTEIN"/>
    <property type="match status" value="1"/>
</dbReference>